<dbReference type="PANTHER" id="PTHR30506:SF3">
    <property type="entry name" value="UPF0126 INNER MEMBRANE PROTEIN YADS-RELATED"/>
    <property type="match status" value="1"/>
</dbReference>
<reference evidence="9" key="1">
    <citation type="submission" date="2015-11" db="EMBL/GenBank/DDBJ databases">
        <authorList>
            <person name="Zhang Y."/>
            <person name="Guo Z."/>
        </authorList>
    </citation>
    <scope>NUCLEOTIDE SEQUENCE</scope>
    <source>
        <strain evidence="9">BN30871</strain>
    </source>
</reference>
<feature type="transmembrane region" description="Helical" evidence="7">
    <location>
        <begin position="151"/>
        <end position="169"/>
    </location>
</feature>
<feature type="transmembrane region" description="Helical" evidence="7">
    <location>
        <begin position="175"/>
        <end position="194"/>
    </location>
</feature>
<dbReference type="PANTHER" id="PTHR30506">
    <property type="entry name" value="INNER MEMBRANE PROTEIN"/>
    <property type="match status" value="1"/>
</dbReference>
<sequence length="203" mass="22091">MVDFFAIADFIGIIAFVISALSISTKQRLDILGLFIIAFLNALGGGVMRDVLVNKVPNSFINIDNVVIVICTIFIGLALKLHRKNIDRNILFVVTDSIGLVSFAIAGALMGLHAEFTVFGIMLIALITAVGGGVMRDILLNQVPLLLKSDFYGSVALLVGLVIYILNYFGLLNSLSLSIVFIVGFTIRMVAFKFDWHLPKIKG</sequence>
<keyword evidence="5 7" id="KW-1133">Transmembrane helix</keyword>
<accession>A0A0S4XQE8</accession>
<evidence type="ECO:0000256" key="4">
    <source>
        <dbReference type="ARBA" id="ARBA00022692"/>
    </source>
</evidence>
<comment type="similarity">
    <text evidence="2">Belongs to the UPF0126 family.</text>
</comment>
<dbReference type="Pfam" id="PF03458">
    <property type="entry name" value="Gly_transporter"/>
    <property type="match status" value="2"/>
</dbReference>
<feature type="transmembrane region" description="Helical" evidence="7">
    <location>
        <begin position="31"/>
        <end position="48"/>
    </location>
</feature>
<feature type="transmembrane region" description="Helical" evidence="7">
    <location>
        <begin position="60"/>
        <end position="79"/>
    </location>
</feature>
<evidence type="ECO:0000256" key="5">
    <source>
        <dbReference type="ARBA" id="ARBA00022989"/>
    </source>
</evidence>
<feature type="domain" description="Glycine transporter" evidence="8">
    <location>
        <begin position="7"/>
        <end position="79"/>
    </location>
</feature>
<keyword evidence="3" id="KW-1003">Cell membrane</keyword>
<feature type="domain" description="Glycine transporter" evidence="8">
    <location>
        <begin position="94"/>
        <end position="166"/>
    </location>
</feature>
<feature type="transmembrane region" description="Helical" evidence="7">
    <location>
        <begin position="91"/>
        <end position="112"/>
    </location>
</feature>
<evidence type="ECO:0000256" key="3">
    <source>
        <dbReference type="ARBA" id="ARBA00022475"/>
    </source>
</evidence>
<organism evidence="9">
    <name type="scientific">Sulfurovum sp. enrichment culture clone C5</name>
    <dbReference type="NCBI Taxonomy" id="497650"/>
    <lineage>
        <taxon>Bacteria</taxon>
        <taxon>Pseudomonadati</taxon>
        <taxon>Campylobacterota</taxon>
        <taxon>Epsilonproteobacteria</taxon>
        <taxon>Campylobacterales</taxon>
        <taxon>Sulfurovaceae</taxon>
        <taxon>Sulfurovum</taxon>
        <taxon>environmental samples</taxon>
    </lineage>
</organism>
<protein>
    <recommendedName>
        <fullName evidence="8">Glycine transporter domain-containing protein</fullName>
    </recommendedName>
</protein>
<evidence type="ECO:0000256" key="6">
    <source>
        <dbReference type="ARBA" id="ARBA00023136"/>
    </source>
</evidence>
<dbReference type="InterPro" id="IPR005115">
    <property type="entry name" value="Gly_transporter"/>
</dbReference>
<feature type="transmembrane region" description="Helical" evidence="7">
    <location>
        <begin position="118"/>
        <end position="139"/>
    </location>
</feature>
<dbReference type="EMBL" id="FAXN01000056">
    <property type="protein sequence ID" value="CUV65969.1"/>
    <property type="molecule type" value="Genomic_DNA"/>
</dbReference>
<evidence type="ECO:0000256" key="1">
    <source>
        <dbReference type="ARBA" id="ARBA00004651"/>
    </source>
</evidence>
<comment type="subcellular location">
    <subcellularLocation>
        <location evidence="1">Cell membrane</location>
        <topology evidence="1">Multi-pass membrane protein</topology>
    </subcellularLocation>
</comment>
<name>A0A0S4XQE8_9BACT</name>
<evidence type="ECO:0000256" key="7">
    <source>
        <dbReference type="SAM" id="Phobius"/>
    </source>
</evidence>
<evidence type="ECO:0000256" key="2">
    <source>
        <dbReference type="ARBA" id="ARBA00008193"/>
    </source>
</evidence>
<feature type="transmembrane region" description="Helical" evidence="7">
    <location>
        <begin position="6"/>
        <end position="24"/>
    </location>
</feature>
<gene>
    <name evidence="9" type="ORF">BN3087_540005</name>
</gene>
<proteinExistence type="inferred from homology"/>
<dbReference type="AlphaFoldDB" id="A0A0S4XQE8"/>
<evidence type="ECO:0000313" key="9">
    <source>
        <dbReference type="EMBL" id="CUV65969.1"/>
    </source>
</evidence>
<keyword evidence="6 7" id="KW-0472">Membrane</keyword>
<dbReference type="GO" id="GO:0005886">
    <property type="term" value="C:plasma membrane"/>
    <property type="evidence" value="ECO:0007669"/>
    <property type="project" value="UniProtKB-SubCell"/>
</dbReference>
<keyword evidence="4 7" id="KW-0812">Transmembrane</keyword>
<evidence type="ECO:0000259" key="8">
    <source>
        <dbReference type="Pfam" id="PF03458"/>
    </source>
</evidence>